<proteinExistence type="predicted"/>
<name>A0ABQ1E0G7_9FIRM</name>
<accession>A0ABQ1E0G7</accession>
<evidence type="ECO:0000313" key="2">
    <source>
        <dbReference type="Proteomes" id="UP000620147"/>
    </source>
</evidence>
<comment type="caution">
    <text evidence="1">The sequence shown here is derived from an EMBL/GenBank/DDBJ whole genome shotgun (WGS) entry which is preliminary data.</text>
</comment>
<dbReference type="EMBL" id="BLYJ01000018">
    <property type="protein sequence ID" value="GFO88459.1"/>
    <property type="molecule type" value="Genomic_DNA"/>
</dbReference>
<organism evidence="1 2">
    <name type="scientific">Butyricicoccus faecihominis</name>
    <dbReference type="NCBI Taxonomy" id="1712515"/>
    <lineage>
        <taxon>Bacteria</taxon>
        <taxon>Bacillati</taxon>
        <taxon>Bacillota</taxon>
        <taxon>Clostridia</taxon>
        <taxon>Eubacteriales</taxon>
        <taxon>Butyricicoccaceae</taxon>
        <taxon>Butyricicoccus</taxon>
    </lineage>
</organism>
<reference evidence="1 2" key="1">
    <citation type="submission" date="2020-06" db="EMBL/GenBank/DDBJ databases">
        <title>Characterization of fructooligosaccharide metabolism and fructooligosaccharide-degrading enzymes in human commensal butyrate producers.</title>
        <authorList>
            <person name="Tanno H."/>
            <person name="Fujii T."/>
            <person name="Hirano K."/>
            <person name="Maeno S."/>
            <person name="Tonozuka T."/>
            <person name="Sakamoto M."/>
            <person name="Ohkuma M."/>
            <person name="Tochio T."/>
            <person name="Endo A."/>
        </authorList>
    </citation>
    <scope>NUCLEOTIDE SEQUENCE [LARGE SCALE GENOMIC DNA]</scope>
    <source>
        <strain evidence="1 2">JCM 31056</strain>
    </source>
</reference>
<keyword evidence="2" id="KW-1185">Reference proteome</keyword>
<gene>
    <name evidence="1" type="ORF">BUFA31_16230</name>
</gene>
<sequence>MHFCIFKRNETLDVLLLPHKGTNMYSFVNLSKGHICPCLFPSIDAAIADLDDRQKRGLILKYDVIA</sequence>
<evidence type="ECO:0000313" key="1">
    <source>
        <dbReference type="EMBL" id="GFO88459.1"/>
    </source>
</evidence>
<dbReference type="Proteomes" id="UP000620147">
    <property type="component" value="Unassembled WGS sequence"/>
</dbReference>
<protein>
    <submittedName>
        <fullName evidence="1">Uncharacterized protein</fullName>
    </submittedName>
</protein>